<comment type="caution">
    <text evidence="1">The sequence shown here is derived from an EMBL/GenBank/DDBJ whole genome shotgun (WGS) entry which is preliminary data.</text>
</comment>
<organism evidence="1 2">
    <name type="scientific">Dissostichus mawsoni</name>
    <name type="common">Antarctic cod</name>
    <dbReference type="NCBI Taxonomy" id="36200"/>
    <lineage>
        <taxon>Eukaryota</taxon>
        <taxon>Metazoa</taxon>
        <taxon>Chordata</taxon>
        <taxon>Craniata</taxon>
        <taxon>Vertebrata</taxon>
        <taxon>Euteleostomi</taxon>
        <taxon>Actinopterygii</taxon>
        <taxon>Neopterygii</taxon>
        <taxon>Teleostei</taxon>
        <taxon>Neoteleostei</taxon>
        <taxon>Acanthomorphata</taxon>
        <taxon>Eupercaria</taxon>
        <taxon>Perciformes</taxon>
        <taxon>Notothenioidei</taxon>
        <taxon>Nototheniidae</taxon>
        <taxon>Dissostichus</taxon>
    </lineage>
</organism>
<evidence type="ECO:0000313" key="2">
    <source>
        <dbReference type="Proteomes" id="UP000518266"/>
    </source>
</evidence>
<gene>
    <name evidence="1" type="ORF">F7725_022441</name>
</gene>
<reference evidence="1 2" key="1">
    <citation type="submission" date="2020-03" db="EMBL/GenBank/DDBJ databases">
        <title>Dissostichus mawsoni Genome sequencing and assembly.</title>
        <authorList>
            <person name="Park H."/>
        </authorList>
    </citation>
    <scope>NUCLEOTIDE SEQUENCE [LARGE SCALE GENOMIC DNA]</scope>
    <source>
        <strain evidence="1">DM0001</strain>
        <tissue evidence="1">Muscle</tissue>
    </source>
</reference>
<keyword evidence="2" id="KW-1185">Reference proteome</keyword>
<protein>
    <submittedName>
        <fullName evidence="1">Uncharacterized protein</fullName>
    </submittedName>
</protein>
<evidence type="ECO:0000313" key="1">
    <source>
        <dbReference type="EMBL" id="KAF3854386.1"/>
    </source>
</evidence>
<dbReference type="AlphaFoldDB" id="A0A7J5YYA6"/>
<dbReference type="OrthoDB" id="8830629at2759"/>
<proteinExistence type="predicted"/>
<dbReference type="EMBL" id="JAAKFY010000007">
    <property type="protein sequence ID" value="KAF3854386.1"/>
    <property type="molecule type" value="Genomic_DNA"/>
</dbReference>
<name>A0A7J5YYA6_DISMA</name>
<accession>A0A7J5YYA6</accession>
<sequence>MTQSCNREHLDEALKDPSTLTLFEKYHAYEEKISDLAGGLSHKTWRTHPGTKDLFSKGAIAVARSMIPGALSAVDKTMEETWLHWTISQFGAYQRCCRTTSTRAQFYQKTLEMVDLIKDPDCPWGETSELEKAEVKKGEEAIQRTIETIKNFTNPFTISDKDRLYPGFWCSCPHGGRDGRATSRNCGQGC</sequence>
<dbReference type="Proteomes" id="UP000518266">
    <property type="component" value="Unassembled WGS sequence"/>
</dbReference>